<feature type="region of interest" description="Disordered" evidence="2">
    <location>
        <begin position="1"/>
        <end position="24"/>
    </location>
</feature>
<reference evidence="3 4" key="1">
    <citation type="submission" date="2024-10" db="EMBL/GenBank/DDBJ databases">
        <title>Isolation, draft genome sequencing and identification of Phyllobacterium sp. NSA23, isolated from leaf soil.</title>
        <authorList>
            <person name="Akita H."/>
        </authorList>
    </citation>
    <scope>NUCLEOTIDE SEQUENCE [LARGE SCALE GENOMIC DNA]</scope>
    <source>
        <strain evidence="3 4">NSA23</strain>
    </source>
</reference>
<accession>A0ABQ0H2S2</accession>
<evidence type="ECO:0000313" key="3">
    <source>
        <dbReference type="EMBL" id="GAB1583218.1"/>
    </source>
</evidence>
<evidence type="ECO:0000256" key="2">
    <source>
        <dbReference type="SAM" id="MobiDB-lite"/>
    </source>
</evidence>
<evidence type="ECO:0000256" key="1">
    <source>
        <dbReference type="HAMAP-Rule" id="MF_02066"/>
    </source>
</evidence>
<dbReference type="InterPro" id="IPR019734">
    <property type="entry name" value="TPR_rpt"/>
</dbReference>
<comment type="subcellular location">
    <subcellularLocation>
        <location evidence="1">Periplasm</location>
    </subcellularLocation>
</comment>
<comment type="function">
    <text evidence="1">Mediates coordination of peptidoglycan synthesis and outer membrane constriction during cell division.</text>
</comment>
<feature type="compositionally biased region" description="Low complexity" evidence="2">
    <location>
        <begin position="1"/>
        <end position="17"/>
    </location>
</feature>
<dbReference type="RefSeq" id="WP_407865700.1">
    <property type="nucleotide sequence ID" value="NZ_BAAFZP010000001.1"/>
</dbReference>
<feature type="compositionally biased region" description="Basic and acidic residues" evidence="2">
    <location>
        <begin position="105"/>
        <end position="119"/>
    </location>
</feature>
<dbReference type="SUPFAM" id="SSF48452">
    <property type="entry name" value="TPR-like"/>
    <property type="match status" value="1"/>
</dbReference>
<organism evidence="3 4">
    <name type="scientific">Phyllobacterium phragmitis</name>
    <dbReference type="NCBI Taxonomy" id="2670329"/>
    <lineage>
        <taxon>Bacteria</taxon>
        <taxon>Pseudomonadati</taxon>
        <taxon>Pseudomonadota</taxon>
        <taxon>Alphaproteobacteria</taxon>
        <taxon>Hyphomicrobiales</taxon>
        <taxon>Phyllobacteriaceae</taxon>
        <taxon>Phyllobacterium</taxon>
    </lineage>
</organism>
<name>A0ABQ0H2S2_9HYPH</name>
<dbReference type="Proteomes" id="UP001628091">
    <property type="component" value="Unassembled WGS sequence"/>
</dbReference>
<keyword evidence="1" id="KW-0732">Signal</keyword>
<dbReference type="EMBL" id="BAAFZP010000001">
    <property type="protein sequence ID" value="GAB1583218.1"/>
    <property type="molecule type" value="Genomic_DNA"/>
</dbReference>
<gene>
    <name evidence="3" type="primary">ybgF</name>
    <name evidence="1" type="synonym">cpoB</name>
    <name evidence="3" type="ORF">PPNSA23_31610</name>
</gene>
<dbReference type="Pfam" id="PF13432">
    <property type="entry name" value="TPR_16"/>
    <property type="match status" value="1"/>
</dbReference>
<keyword evidence="1" id="KW-0574">Periplasm</keyword>
<proteinExistence type="inferred from homology"/>
<dbReference type="Pfam" id="PF13174">
    <property type="entry name" value="TPR_6"/>
    <property type="match status" value="1"/>
</dbReference>
<dbReference type="Gene3D" id="1.25.40.10">
    <property type="entry name" value="Tetratricopeptide repeat domain"/>
    <property type="match status" value="1"/>
</dbReference>
<keyword evidence="1" id="KW-0131">Cell cycle</keyword>
<sequence length="337" mass="36631">MAMLPLLAGGPALASSADQGSGEVVQAPRATLADKLLPSWMTQKAEAPAEAPVQYAQVADPRVRQLEEQVRNLTGKIEELNFQILQMQEQMRKVQEDNEFRFEELEKSKRSDAGGRQDRAVASAARGSNVEASGDASSTASISTPAPSDKSARADSTAIGPQSTSMEQGVPPRSLGTIRFDANGNAIGGTIEAPVAVPKGGNNIAALPQTDDPRELYQLAYQYVLSGDYRAAETAFREHVSRFPNDPMTADARFWLGESLYAQERYPEAATVFIDTQRDFPDSKRGAENLLKLGMTLSKMKDHDVACATFAQVPTRYPNAPPAVLERVTDERTRNRC</sequence>
<protein>
    <recommendedName>
        <fullName evidence="1">Cell division coordinator CpoB</fullName>
    </recommendedName>
</protein>
<dbReference type="InterPro" id="IPR014162">
    <property type="entry name" value="CpoB_C"/>
</dbReference>
<keyword evidence="1" id="KW-0132">Cell division</keyword>
<dbReference type="InterPro" id="IPR034706">
    <property type="entry name" value="CpoB"/>
</dbReference>
<dbReference type="NCBIfam" id="TIGR02795">
    <property type="entry name" value="tol_pal_ybgF"/>
    <property type="match status" value="1"/>
</dbReference>
<dbReference type="InterPro" id="IPR011990">
    <property type="entry name" value="TPR-like_helical_dom_sf"/>
</dbReference>
<feature type="coiled-coil region" evidence="1">
    <location>
        <begin position="63"/>
        <end position="97"/>
    </location>
</feature>
<comment type="caution">
    <text evidence="3">The sequence shown here is derived from an EMBL/GenBank/DDBJ whole genome shotgun (WGS) entry which is preliminary data.</text>
</comment>
<feature type="region of interest" description="Disordered" evidence="2">
    <location>
        <begin position="105"/>
        <end position="176"/>
    </location>
</feature>
<dbReference type="HAMAP" id="MF_02066">
    <property type="entry name" value="CpoB"/>
    <property type="match status" value="1"/>
</dbReference>
<keyword evidence="4" id="KW-1185">Reference proteome</keyword>
<comment type="similarity">
    <text evidence="1">Belongs to the CpoB family.</text>
</comment>
<feature type="compositionally biased region" description="Low complexity" evidence="2">
    <location>
        <begin position="136"/>
        <end position="148"/>
    </location>
</feature>
<evidence type="ECO:0000313" key="4">
    <source>
        <dbReference type="Proteomes" id="UP001628091"/>
    </source>
</evidence>
<keyword evidence="1" id="KW-0175">Coiled coil</keyword>